<sequence>MFQQIVLDTLVTGLPLIPMFLGVYIVLRLREDFDLTVQGSLALGAGVTAISMLHGAPAMLGIVLGVAAGGIAGIATSLIHLWLRIPVLMAGLVMNLALFTITLRVMGMPTISLIGRPTIFHELTRTSGPTTDAVVVVLLLVIVAVVLTSFGLFLKTEIGLALRASGVNARMVRSQGGNDNALLVLALVISNSLSAFSGALIVQVQGFADVNMGSGMFIAGAGAVLLGSLLLKPTGSRVIRTVLAVLIGGLLYQAIQISALRLGLPAGDLQAVTALTLILAVAAQRYLAPALSRYGVRIPSQPRAPQPELVPAPPVESRT</sequence>
<accession>A0A552WXT3</accession>
<comment type="caution">
    <text evidence="7">The sequence shown here is derived from an EMBL/GenBank/DDBJ whole genome shotgun (WGS) entry which is preliminary data.</text>
</comment>
<feature type="transmembrane region" description="Helical" evidence="6">
    <location>
        <begin position="180"/>
        <end position="202"/>
    </location>
</feature>
<reference evidence="7 8" key="1">
    <citation type="submission" date="2019-07" db="EMBL/GenBank/DDBJ databases">
        <title>Georgenia wutianyii sp. nov. and Georgenia *** sp. nov. isolated from plateau pika (Ochotona curzoniae) in the Qinghai-Tibet plateau of China.</title>
        <authorList>
            <person name="Tian Z."/>
        </authorList>
    </citation>
    <scope>NUCLEOTIDE SEQUENCE [LARGE SCALE GENOMIC DNA]</scope>
    <source>
        <strain evidence="7 8">Z446</strain>
    </source>
</reference>
<evidence type="ECO:0000256" key="5">
    <source>
        <dbReference type="ARBA" id="ARBA00023136"/>
    </source>
</evidence>
<organism evidence="7 8">
    <name type="scientific">Georgenia yuyongxinii</name>
    <dbReference type="NCBI Taxonomy" id="2589797"/>
    <lineage>
        <taxon>Bacteria</taxon>
        <taxon>Bacillati</taxon>
        <taxon>Actinomycetota</taxon>
        <taxon>Actinomycetes</taxon>
        <taxon>Micrococcales</taxon>
        <taxon>Bogoriellaceae</taxon>
        <taxon>Georgenia</taxon>
    </lineage>
</organism>
<dbReference type="CDD" id="cd06574">
    <property type="entry name" value="TM_PBP1_branched-chain-AA_like"/>
    <property type="match status" value="1"/>
</dbReference>
<dbReference type="InterPro" id="IPR001851">
    <property type="entry name" value="ABC_transp_permease"/>
</dbReference>
<evidence type="ECO:0000313" key="7">
    <source>
        <dbReference type="EMBL" id="TRW47622.1"/>
    </source>
</evidence>
<dbReference type="AlphaFoldDB" id="A0A552WXT3"/>
<feature type="transmembrane region" description="Helical" evidence="6">
    <location>
        <begin position="39"/>
        <end position="56"/>
    </location>
</feature>
<evidence type="ECO:0000256" key="2">
    <source>
        <dbReference type="ARBA" id="ARBA00022475"/>
    </source>
</evidence>
<feature type="transmembrane region" description="Helical" evidence="6">
    <location>
        <begin position="6"/>
        <end position="27"/>
    </location>
</feature>
<proteinExistence type="predicted"/>
<dbReference type="EMBL" id="VJXR01000001">
    <property type="protein sequence ID" value="TRW47622.1"/>
    <property type="molecule type" value="Genomic_DNA"/>
</dbReference>
<keyword evidence="4 6" id="KW-1133">Transmembrane helix</keyword>
<dbReference type="PANTHER" id="PTHR32196">
    <property type="entry name" value="ABC TRANSPORTER PERMEASE PROTEIN YPHD-RELATED-RELATED"/>
    <property type="match status" value="1"/>
</dbReference>
<dbReference type="GO" id="GO:0022857">
    <property type="term" value="F:transmembrane transporter activity"/>
    <property type="evidence" value="ECO:0007669"/>
    <property type="project" value="InterPro"/>
</dbReference>
<keyword evidence="8" id="KW-1185">Reference proteome</keyword>
<name>A0A552WXT3_9MICO</name>
<dbReference type="GO" id="GO:0005886">
    <property type="term" value="C:plasma membrane"/>
    <property type="evidence" value="ECO:0007669"/>
    <property type="project" value="UniProtKB-SubCell"/>
</dbReference>
<feature type="transmembrane region" description="Helical" evidence="6">
    <location>
        <begin position="214"/>
        <end position="231"/>
    </location>
</feature>
<feature type="transmembrane region" description="Helical" evidence="6">
    <location>
        <begin position="269"/>
        <end position="288"/>
    </location>
</feature>
<keyword evidence="5 6" id="KW-0472">Membrane</keyword>
<feature type="transmembrane region" description="Helical" evidence="6">
    <location>
        <begin position="134"/>
        <end position="154"/>
    </location>
</feature>
<keyword evidence="3 6" id="KW-0812">Transmembrane</keyword>
<feature type="transmembrane region" description="Helical" evidence="6">
    <location>
        <begin position="62"/>
        <end position="83"/>
    </location>
</feature>
<protein>
    <submittedName>
        <fullName evidence="7">ABC transporter permease</fullName>
    </submittedName>
</protein>
<dbReference type="RefSeq" id="WP_143416576.1">
    <property type="nucleotide sequence ID" value="NZ_VJXR01000001.1"/>
</dbReference>
<dbReference type="PANTHER" id="PTHR32196:SF69">
    <property type="entry name" value="BRANCHED-CHAIN AMINO ACID TRANSPORT SYSTEM, PERMEASE PROTEIN"/>
    <property type="match status" value="1"/>
</dbReference>
<keyword evidence="2" id="KW-1003">Cell membrane</keyword>
<dbReference type="Proteomes" id="UP000318693">
    <property type="component" value="Unassembled WGS sequence"/>
</dbReference>
<evidence type="ECO:0000313" key="8">
    <source>
        <dbReference type="Proteomes" id="UP000318693"/>
    </source>
</evidence>
<feature type="transmembrane region" description="Helical" evidence="6">
    <location>
        <begin position="238"/>
        <end position="257"/>
    </location>
</feature>
<evidence type="ECO:0000256" key="1">
    <source>
        <dbReference type="ARBA" id="ARBA00004651"/>
    </source>
</evidence>
<dbReference type="Pfam" id="PF02653">
    <property type="entry name" value="BPD_transp_2"/>
    <property type="match status" value="1"/>
</dbReference>
<evidence type="ECO:0000256" key="6">
    <source>
        <dbReference type="SAM" id="Phobius"/>
    </source>
</evidence>
<feature type="transmembrane region" description="Helical" evidence="6">
    <location>
        <begin position="90"/>
        <end position="114"/>
    </location>
</feature>
<evidence type="ECO:0000256" key="4">
    <source>
        <dbReference type="ARBA" id="ARBA00022989"/>
    </source>
</evidence>
<gene>
    <name evidence="7" type="ORF">FJ693_00505</name>
</gene>
<evidence type="ECO:0000256" key="3">
    <source>
        <dbReference type="ARBA" id="ARBA00022692"/>
    </source>
</evidence>
<comment type="subcellular location">
    <subcellularLocation>
        <location evidence="1">Cell membrane</location>
        <topology evidence="1">Multi-pass membrane protein</topology>
    </subcellularLocation>
</comment>